<evidence type="ECO:0000256" key="2">
    <source>
        <dbReference type="ARBA" id="ARBA00022692"/>
    </source>
</evidence>
<dbReference type="Proteomes" id="UP001378592">
    <property type="component" value="Unassembled WGS sequence"/>
</dbReference>
<dbReference type="PANTHER" id="PTHR48021:SF1">
    <property type="entry name" value="GH07001P-RELATED"/>
    <property type="match status" value="1"/>
</dbReference>
<dbReference type="InterPro" id="IPR005828">
    <property type="entry name" value="MFS_sugar_transport-like"/>
</dbReference>
<organism evidence="6 7">
    <name type="scientific">Gryllus longicercus</name>
    <dbReference type="NCBI Taxonomy" id="2509291"/>
    <lineage>
        <taxon>Eukaryota</taxon>
        <taxon>Metazoa</taxon>
        <taxon>Ecdysozoa</taxon>
        <taxon>Arthropoda</taxon>
        <taxon>Hexapoda</taxon>
        <taxon>Insecta</taxon>
        <taxon>Pterygota</taxon>
        <taxon>Neoptera</taxon>
        <taxon>Polyneoptera</taxon>
        <taxon>Orthoptera</taxon>
        <taxon>Ensifera</taxon>
        <taxon>Gryllidea</taxon>
        <taxon>Grylloidea</taxon>
        <taxon>Gryllidae</taxon>
        <taxon>Gryllinae</taxon>
        <taxon>Gryllus</taxon>
    </lineage>
</organism>
<dbReference type="Pfam" id="PF00083">
    <property type="entry name" value="Sugar_tr"/>
    <property type="match status" value="1"/>
</dbReference>
<feature type="transmembrane region" description="Helical" evidence="5">
    <location>
        <begin position="23"/>
        <end position="45"/>
    </location>
</feature>
<sequence length="480" mass="52943">MEGGAGEGAGGGRRAPYGRTASIAVAVHLVIVPRFLNVLTGFELAHEITGSDDWEVLAAMQRMTQLSYVAAGVLSYALFAVLFENCRRRTCLFVVCISQAATSALHICTNSYWLLHVSKAASAVSDVGAGMFCVIYVSEIAPDEIRGALVTIQHLFVFLSECLPEFMFSFDVRLKYLHYSCISIVTSVIVALFAYFAVPESPIYFLRRDDSAGAKQSLTILHGSDENVSRVIASRKKLLKATRSDAQTTTSVFEECIHRRTLKFTCVAIGFYFLRVALGSYGSLSQAVLLDWWSRTTISYNSKPVFEGFIAIMGNLFGLTLCDRLGRKILLLVSGLVSSVSEIVRGILYYLSIDDGIFSTTGVVMIMIFRAHIFCFNLGAFILPEVLISDIFPPKILNTQMAILGSFHLCIGYIILYPIDLPGNSPLKLHGHCWLYGGLSCVVALLMIKFLSETKCRPPGLKFVEREENVLFSSLRNGEQ</sequence>
<protein>
    <recommendedName>
        <fullName evidence="8">Major facilitator superfamily (MFS) profile domain-containing protein</fullName>
    </recommendedName>
</protein>
<comment type="caution">
    <text evidence="6">The sequence shown here is derived from an EMBL/GenBank/DDBJ whole genome shotgun (WGS) entry which is preliminary data.</text>
</comment>
<evidence type="ECO:0000256" key="5">
    <source>
        <dbReference type="SAM" id="Phobius"/>
    </source>
</evidence>
<feature type="transmembrane region" description="Helical" evidence="5">
    <location>
        <begin position="65"/>
        <end position="83"/>
    </location>
</feature>
<keyword evidence="2 5" id="KW-0812">Transmembrane</keyword>
<feature type="transmembrane region" description="Helical" evidence="5">
    <location>
        <begin position="357"/>
        <end position="384"/>
    </location>
</feature>
<evidence type="ECO:0008006" key="8">
    <source>
        <dbReference type="Google" id="ProtNLM"/>
    </source>
</evidence>
<keyword evidence="7" id="KW-1185">Reference proteome</keyword>
<evidence type="ECO:0000256" key="4">
    <source>
        <dbReference type="ARBA" id="ARBA00023136"/>
    </source>
</evidence>
<dbReference type="InterPro" id="IPR036259">
    <property type="entry name" value="MFS_trans_sf"/>
</dbReference>
<feature type="transmembrane region" description="Helical" evidence="5">
    <location>
        <begin position="90"/>
        <end position="114"/>
    </location>
</feature>
<reference evidence="6 7" key="1">
    <citation type="submission" date="2024-03" db="EMBL/GenBank/DDBJ databases">
        <title>The genome assembly and annotation of the cricket Gryllus longicercus Weissman &amp; Gray.</title>
        <authorList>
            <person name="Szrajer S."/>
            <person name="Gray D."/>
            <person name="Ylla G."/>
        </authorList>
    </citation>
    <scope>NUCLEOTIDE SEQUENCE [LARGE SCALE GENOMIC DNA]</scope>
    <source>
        <strain evidence="6">DAG 2021-001</strain>
        <tissue evidence="6">Whole body minus gut</tissue>
    </source>
</reference>
<dbReference type="InterPro" id="IPR050549">
    <property type="entry name" value="MFS_Trehalose_Transporter"/>
</dbReference>
<dbReference type="PANTHER" id="PTHR48021">
    <property type="match status" value="1"/>
</dbReference>
<evidence type="ECO:0000313" key="7">
    <source>
        <dbReference type="Proteomes" id="UP001378592"/>
    </source>
</evidence>
<dbReference type="SUPFAM" id="SSF103473">
    <property type="entry name" value="MFS general substrate transporter"/>
    <property type="match status" value="1"/>
</dbReference>
<keyword evidence="4 5" id="KW-0472">Membrane</keyword>
<feature type="transmembrane region" description="Helical" evidence="5">
    <location>
        <begin position="264"/>
        <end position="284"/>
    </location>
</feature>
<dbReference type="EMBL" id="JAZDUA010000018">
    <property type="protein sequence ID" value="KAK7872962.1"/>
    <property type="molecule type" value="Genomic_DNA"/>
</dbReference>
<feature type="transmembrane region" description="Helical" evidence="5">
    <location>
        <begin position="304"/>
        <end position="322"/>
    </location>
</feature>
<feature type="transmembrane region" description="Helical" evidence="5">
    <location>
        <begin position="434"/>
        <end position="452"/>
    </location>
</feature>
<feature type="transmembrane region" description="Helical" evidence="5">
    <location>
        <begin position="396"/>
        <end position="419"/>
    </location>
</feature>
<feature type="transmembrane region" description="Helical" evidence="5">
    <location>
        <begin position="329"/>
        <end position="351"/>
    </location>
</feature>
<feature type="transmembrane region" description="Helical" evidence="5">
    <location>
        <begin position="176"/>
        <end position="198"/>
    </location>
</feature>
<evidence type="ECO:0000256" key="1">
    <source>
        <dbReference type="ARBA" id="ARBA00004370"/>
    </source>
</evidence>
<dbReference type="Gene3D" id="1.20.1250.20">
    <property type="entry name" value="MFS general substrate transporter like domains"/>
    <property type="match status" value="1"/>
</dbReference>
<gene>
    <name evidence="6" type="ORF">R5R35_004270</name>
</gene>
<dbReference type="AlphaFoldDB" id="A0AAN9W473"/>
<comment type="subcellular location">
    <subcellularLocation>
        <location evidence="1">Membrane</location>
    </subcellularLocation>
</comment>
<name>A0AAN9W473_9ORTH</name>
<evidence type="ECO:0000256" key="3">
    <source>
        <dbReference type="ARBA" id="ARBA00022989"/>
    </source>
</evidence>
<dbReference type="GO" id="GO:0016020">
    <property type="term" value="C:membrane"/>
    <property type="evidence" value="ECO:0007669"/>
    <property type="project" value="UniProtKB-SubCell"/>
</dbReference>
<evidence type="ECO:0000313" key="6">
    <source>
        <dbReference type="EMBL" id="KAK7872962.1"/>
    </source>
</evidence>
<proteinExistence type="predicted"/>
<dbReference type="GO" id="GO:0022857">
    <property type="term" value="F:transmembrane transporter activity"/>
    <property type="evidence" value="ECO:0007669"/>
    <property type="project" value="InterPro"/>
</dbReference>
<keyword evidence="3 5" id="KW-1133">Transmembrane helix</keyword>
<accession>A0AAN9W473</accession>